<keyword evidence="3 7" id="KW-0133">Cell shape</keyword>
<evidence type="ECO:0000256" key="4">
    <source>
        <dbReference type="ARBA" id="ARBA00022984"/>
    </source>
</evidence>
<evidence type="ECO:0000313" key="8">
    <source>
        <dbReference type="EMBL" id="SCJ67592.1"/>
    </source>
</evidence>
<dbReference type="PANTHER" id="PTHR21198">
    <property type="entry name" value="GLUTAMATE RACEMASE"/>
    <property type="match status" value="1"/>
</dbReference>
<evidence type="ECO:0000256" key="1">
    <source>
        <dbReference type="ARBA" id="ARBA00001602"/>
    </source>
</evidence>
<keyword evidence="4 7" id="KW-0573">Peptidoglycan synthesis</keyword>
<dbReference type="GO" id="GO:0008360">
    <property type="term" value="P:regulation of cell shape"/>
    <property type="evidence" value="ECO:0007669"/>
    <property type="project" value="UniProtKB-KW"/>
</dbReference>
<feature type="binding site" evidence="7">
    <location>
        <begin position="44"/>
        <end position="45"/>
    </location>
    <ligand>
        <name>substrate</name>
    </ligand>
</feature>
<feature type="active site" description="Proton donor/acceptor" evidence="7">
    <location>
        <position position="188"/>
    </location>
</feature>
<feature type="active site" description="Proton donor/acceptor" evidence="7">
    <location>
        <position position="75"/>
    </location>
</feature>
<evidence type="ECO:0000256" key="7">
    <source>
        <dbReference type="HAMAP-Rule" id="MF_00258"/>
    </source>
</evidence>
<dbReference type="GO" id="GO:0009252">
    <property type="term" value="P:peptidoglycan biosynthetic process"/>
    <property type="evidence" value="ECO:0007669"/>
    <property type="project" value="UniProtKB-UniRule"/>
</dbReference>
<dbReference type="InterPro" id="IPR015942">
    <property type="entry name" value="Asp/Glu/hydantoin_racemase"/>
</dbReference>
<dbReference type="UniPathway" id="UPA00219"/>
<comment type="catalytic activity">
    <reaction evidence="1 7">
        <text>L-glutamate = D-glutamate</text>
        <dbReference type="Rhea" id="RHEA:12813"/>
        <dbReference type="ChEBI" id="CHEBI:29985"/>
        <dbReference type="ChEBI" id="CHEBI:29986"/>
        <dbReference type="EC" id="5.1.1.3"/>
    </reaction>
</comment>
<sequence length="274" mass="29130">MIMDTRPIGVFDSGLGGLTVVKQLKALLPSEQIVYFGDTARVPYGTRSRSTLMTYAGQDSGFLLRQGVKLIVAACGTISSTVDDSFIRALPVPYCGVIEHTAAAAAAATRVGKVGIIGTTATVNSGSFARAIHRCDPKVTAVARACPLFVPLVENGYIRPNDPVTTLVAQDYLSFIREKGVDTLILGCTHFPILAPVISRVLGDGVTLIDPGVYTARQVAQILNEQHLAAPYRGDGQPADAYYITDQSDFQSVASIFMGDAFCGQVQTVDVNDL</sequence>
<evidence type="ECO:0000256" key="3">
    <source>
        <dbReference type="ARBA" id="ARBA00022960"/>
    </source>
</evidence>
<dbReference type="SUPFAM" id="SSF53681">
    <property type="entry name" value="Aspartate/glutamate racemase"/>
    <property type="match status" value="2"/>
</dbReference>
<dbReference type="InterPro" id="IPR004391">
    <property type="entry name" value="Glu_race"/>
</dbReference>
<dbReference type="FunFam" id="3.40.50.1860:FF:000001">
    <property type="entry name" value="Glutamate racemase"/>
    <property type="match status" value="1"/>
</dbReference>
<dbReference type="GO" id="GO:0008881">
    <property type="term" value="F:glutamate racemase activity"/>
    <property type="evidence" value="ECO:0007669"/>
    <property type="project" value="UniProtKB-UniRule"/>
</dbReference>
<feature type="binding site" evidence="7">
    <location>
        <begin position="12"/>
        <end position="13"/>
    </location>
    <ligand>
        <name>substrate</name>
    </ligand>
</feature>
<proteinExistence type="inferred from homology"/>
<dbReference type="Gene3D" id="3.40.50.1860">
    <property type="match status" value="2"/>
</dbReference>
<dbReference type="AlphaFoldDB" id="A0A1C6IC04"/>
<dbReference type="PANTHER" id="PTHR21198:SF2">
    <property type="entry name" value="GLUTAMATE RACEMASE"/>
    <property type="match status" value="1"/>
</dbReference>
<comment type="function">
    <text evidence="7">Provides the (R)-glutamate required for cell wall biosynthesis.</text>
</comment>
<accession>A0A1C6IC04</accession>
<protein>
    <recommendedName>
        <fullName evidence="2 7">Glutamate racemase</fullName>
        <ecNumber evidence="2 7">5.1.1.3</ecNumber>
    </recommendedName>
</protein>
<dbReference type="HAMAP" id="MF_00258">
    <property type="entry name" value="Glu_racemase"/>
    <property type="match status" value="1"/>
</dbReference>
<dbReference type="EC" id="5.1.1.3" evidence="2 7"/>
<comment type="similarity">
    <text evidence="7">Belongs to the aspartate/glutamate racemases family.</text>
</comment>
<feature type="binding site" evidence="7">
    <location>
        <begin position="189"/>
        <end position="190"/>
    </location>
    <ligand>
        <name>substrate</name>
    </ligand>
</feature>
<dbReference type="GO" id="GO:0071555">
    <property type="term" value="P:cell wall organization"/>
    <property type="evidence" value="ECO:0007669"/>
    <property type="project" value="UniProtKB-KW"/>
</dbReference>
<dbReference type="InterPro" id="IPR033134">
    <property type="entry name" value="Asp/Glu_racemase_AS_2"/>
</dbReference>
<keyword evidence="6 7" id="KW-0961">Cell wall biogenesis/degradation</keyword>
<gene>
    <name evidence="7 8" type="primary">murI</name>
    <name evidence="8" type="ORF">SAMEA3545359_01376</name>
</gene>
<comment type="pathway">
    <text evidence="7">Cell wall biogenesis; peptidoglycan biosynthesis.</text>
</comment>
<name>A0A1C6IC04_9FIRM</name>
<evidence type="ECO:0000256" key="6">
    <source>
        <dbReference type="ARBA" id="ARBA00023316"/>
    </source>
</evidence>
<comment type="caution">
    <text evidence="7">Lacks conserved residue(s) required for the propagation of feature annotation.</text>
</comment>
<dbReference type="Pfam" id="PF01177">
    <property type="entry name" value="Asp_Glu_race"/>
    <property type="match status" value="1"/>
</dbReference>
<dbReference type="PROSITE" id="PS00924">
    <property type="entry name" value="ASP_GLU_RACEMASE_2"/>
    <property type="match status" value="1"/>
</dbReference>
<keyword evidence="5 7" id="KW-0413">Isomerase</keyword>
<evidence type="ECO:0000256" key="5">
    <source>
        <dbReference type="ARBA" id="ARBA00023235"/>
    </source>
</evidence>
<dbReference type="InterPro" id="IPR001920">
    <property type="entry name" value="Asp/Glu_race"/>
</dbReference>
<organism evidence="8">
    <name type="scientific">uncultured Anaerotruncus sp</name>
    <dbReference type="NCBI Taxonomy" id="905011"/>
    <lineage>
        <taxon>Bacteria</taxon>
        <taxon>Bacillati</taxon>
        <taxon>Bacillota</taxon>
        <taxon>Clostridia</taxon>
        <taxon>Eubacteriales</taxon>
        <taxon>Oscillospiraceae</taxon>
        <taxon>Anaerotruncus</taxon>
        <taxon>environmental samples</taxon>
    </lineage>
</organism>
<dbReference type="NCBIfam" id="TIGR00067">
    <property type="entry name" value="glut_race"/>
    <property type="match status" value="1"/>
</dbReference>
<evidence type="ECO:0000256" key="2">
    <source>
        <dbReference type="ARBA" id="ARBA00013090"/>
    </source>
</evidence>
<dbReference type="EMBL" id="FMHG01000001">
    <property type="protein sequence ID" value="SCJ67592.1"/>
    <property type="molecule type" value="Genomic_DNA"/>
</dbReference>
<reference evidence="8" key="1">
    <citation type="submission" date="2015-09" db="EMBL/GenBank/DDBJ databases">
        <authorList>
            <consortium name="Pathogen Informatics"/>
        </authorList>
    </citation>
    <scope>NUCLEOTIDE SEQUENCE</scope>
    <source>
        <strain evidence="8">2789STDY5834896</strain>
    </source>
</reference>